<dbReference type="PRINTS" id="PR00623">
    <property type="entry name" value="HISTONEH4"/>
</dbReference>
<comment type="caution">
    <text evidence="24">The sequence shown here is derived from an EMBL/GenBank/DDBJ whole genome shotgun (WGS) entry which is preliminary data.</text>
</comment>
<dbReference type="FunFam" id="1.10.510.10:FF:000203">
    <property type="entry name" value="Cyclin-dependent kinase 9"/>
    <property type="match status" value="1"/>
</dbReference>
<dbReference type="GO" id="GO:0046982">
    <property type="term" value="F:protein heterodimerization activity"/>
    <property type="evidence" value="ECO:0007669"/>
    <property type="project" value="InterPro"/>
</dbReference>
<evidence type="ECO:0000256" key="1">
    <source>
        <dbReference type="ARBA" id="ARBA00002001"/>
    </source>
</evidence>
<reference evidence="24 25" key="1">
    <citation type="journal article" date="2021" name="J. Hered.">
        <title>A chromosome-level genome assembly of the parasitoid wasp, Cotesia glomerata (Hymenoptera: Braconidae).</title>
        <authorList>
            <person name="Pinto B.J."/>
            <person name="Weis J.J."/>
            <person name="Gamble T."/>
            <person name="Ode P.J."/>
            <person name="Paul R."/>
            <person name="Zaspel J.M."/>
        </authorList>
    </citation>
    <scope>NUCLEOTIDE SEQUENCE [LARGE SCALE GENOMIC DNA]</scope>
    <source>
        <strain evidence="24">CgM1</strain>
    </source>
</reference>
<keyword evidence="17 22" id="KW-0544">Nucleosome core</keyword>
<dbReference type="AlphaFoldDB" id="A0AAV7I998"/>
<evidence type="ECO:0000256" key="15">
    <source>
        <dbReference type="ARBA" id="ARBA00023125"/>
    </source>
</evidence>
<comment type="catalytic activity">
    <reaction evidence="19">
        <text>L-seryl-[protein] + ATP = O-phospho-L-seryl-[protein] + ADP + H(+)</text>
        <dbReference type="Rhea" id="RHEA:17989"/>
        <dbReference type="Rhea" id="RHEA-COMP:9863"/>
        <dbReference type="Rhea" id="RHEA-COMP:11604"/>
        <dbReference type="ChEBI" id="CHEBI:15378"/>
        <dbReference type="ChEBI" id="CHEBI:29999"/>
        <dbReference type="ChEBI" id="CHEBI:30616"/>
        <dbReference type="ChEBI" id="CHEBI:83421"/>
        <dbReference type="ChEBI" id="CHEBI:456216"/>
        <dbReference type="EC" id="2.7.11.22"/>
    </reaction>
</comment>
<feature type="binding site" evidence="20">
    <location>
        <position position="143"/>
    </location>
    <ligand>
        <name>ATP</name>
        <dbReference type="ChEBI" id="CHEBI:30616"/>
    </ligand>
</feature>
<comment type="similarity">
    <text evidence="5 22">Belongs to the histone H4 family.</text>
</comment>
<proteinExistence type="inferred from homology"/>
<dbReference type="InterPro" id="IPR035425">
    <property type="entry name" value="CENP-T/H4_C"/>
</dbReference>
<comment type="catalytic activity">
    <reaction evidence="18">
        <text>L-threonyl-[protein] + ATP = O-phospho-L-threonyl-[protein] + ADP + H(+)</text>
        <dbReference type="Rhea" id="RHEA:46608"/>
        <dbReference type="Rhea" id="RHEA-COMP:11060"/>
        <dbReference type="Rhea" id="RHEA-COMP:11605"/>
        <dbReference type="ChEBI" id="CHEBI:15378"/>
        <dbReference type="ChEBI" id="CHEBI:30013"/>
        <dbReference type="ChEBI" id="CHEBI:30616"/>
        <dbReference type="ChEBI" id="CHEBI:61977"/>
        <dbReference type="ChEBI" id="CHEBI:456216"/>
        <dbReference type="EC" id="2.7.11.22"/>
    </reaction>
</comment>
<dbReference type="GO" id="GO:0030527">
    <property type="term" value="F:structural constituent of chromatin"/>
    <property type="evidence" value="ECO:0007669"/>
    <property type="project" value="InterPro"/>
</dbReference>
<dbReference type="GO" id="GO:0005524">
    <property type="term" value="F:ATP binding"/>
    <property type="evidence" value="ECO:0007669"/>
    <property type="project" value="UniProtKB-UniRule"/>
</dbReference>
<evidence type="ECO:0000256" key="10">
    <source>
        <dbReference type="ARBA" id="ARBA00022679"/>
    </source>
</evidence>
<keyword evidence="11 20" id="KW-0547">Nucleotide-binding</keyword>
<dbReference type="Proteomes" id="UP000826195">
    <property type="component" value="Unassembled WGS sequence"/>
</dbReference>
<dbReference type="Gene3D" id="1.10.510.10">
    <property type="entry name" value="Transferase(Phosphotransferase) domain 1"/>
    <property type="match status" value="1"/>
</dbReference>
<keyword evidence="7 22" id="KW-0158">Chromosome</keyword>
<evidence type="ECO:0000256" key="11">
    <source>
        <dbReference type="ARBA" id="ARBA00022741"/>
    </source>
</evidence>
<dbReference type="FunFam" id="3.30.200.20:FF:000124">
    <property type="entry name" value="Cyclin-dependent kinase 4"/>
    <property type="match status" value="1"/>
</dbReference>
<comment type="function">
    <text evidence="1 22">Core component of nucleosome. Nucleosomes wrap and compact DNA into chromatin, limiting DNA accessibility to the cellular machineries which require DNA as a template. Histones thereby play a central role in transcription regulation, DNA repair, DNA replication and chromosomal stability. DNA accessibility is regulated via a complex set of post-translational modifications of histones, also called histone code, and nucleosome remodeling.</text>
</comment>
<dbReference type="SMART" id="SM00417">
    <property type="entry name" value="H4"/>
    <property type="match status" value="1"/>
</dbReference>
<evidence type="ECO:0000256" key="12">
    <source>
        <dbReference type="ARBA" id="ARBA00022777"/>
    </source>
</evidence>
<evidence type="ECO:0000256" key="20">
    <source>
        <dbReference type="PROSITE-ProRule" id="PRU10141"/>
    </source>
</evidence>
<dbReference type="SMART" id="SM00803">
    <property type="entry name" value="TAF"/>
    <property type="match status" value="1"/>
</dbReference>
<evidence type="ECO:0000313" key="25">
    <source>
        <dbReference type="Proteomes" id="UP000826195"/>
    </source>
</evidence>
<dbReference type="InterPro" id="IPR017441">
    <property type="entry name" value="Protein_kinase_ATP_BS"/>
</dbReference>
<evidence type="ECO:0000256" key="5">
    <source>
        <dbReference type="ARBA" id="ARBA00006564"/>
    </source>
</evidence>
<comment type="subcellular location">
    <subcellularLocation>
        <location evidence="3">Chromosome</location>
    </subcellularLocation>
    <subcellularLocation>
        <location evidence="2">Nucleus</location>
    </subcellularLocation>
</comment>
<evidence type="ECO:0000256" key="22">
    <source>
        <dbReference type="RuleBase" id="RU000528"/>
    </source>
</evidence>
<dbReference type="FunFam" id="1.10.20.10:FF:000002">
    <property type="entry name" value="Histone H4"/>
    <property type="match status" value="1"/>
</dbReference>
<dbReference type="Gene3D" id="1.10.20.10">
    <property type="entry name" value="Histone, subunit A"/>
    <property type="match status" value="1"/>
</dbReference>
<dbReference type="Gene3D" id="3.30.200.20">
    <property type="entry name" value="Phosphorylase Kinase, domain 1"/>
    <property type="match status" value="1"/>
</dbReference>
<dbReference type="Pfam" id="PF00069">
    <property type="entry name" value="Pkinase"/>
    <property type="match status" value="1"/>
</dbReference>
<dbReference type="InterPro" id="IPR050108">
    <property type="entry name" value="CDK"/>
</dbReference>
<dbReference type="GO" id="GO:0004693">
    <property type="term" value="F:cyclin-dependent protein serine/threonine kinase activity"/>
    <property type="evidence" value="ECO:0007669"/>
    <property type="project" value="UniProtKB-EC"/>
</dbReference>
<evidence type="ECO:0000256" key="18">
    <source>
        <dbReference type="ARBA" id="ARBA00047811"/>
    </source>
</evidence>
<keyword evidence="8" id="KW-0488">Methylation</keyword>
<evidence type="ECO:0000256" key="17">
    <source>
        <dbReference type="ARBA" id="ARBA00023269"/>
    </source>
</evidence>
<keyword evidence="9 21" id="KW-0723">Serine/threonine-protein kinase</keyword>
<dbReference type="PROSITE" id="PS50011">
    <property type="entry name" value="PROTEIN_KINASE_DOM"/>
    <property type="match status" value="1"/>
</dbReference>
<dbReference type="GO" id="GO:0005634">
    <property type="term" value="C:nucleus"/>
    <property type="evidence" value="ECO:0007669"/>
    <property type="project" value="UniProtKB-SubCell"/>
</dbReference>
<dbReference type="PROSITE" id="PS00107">
    <property type="entry name" value="PROTEIN_KINASE_ATP"/>
    <property type="match status" value="1"/>
</dbReference>
<evidence type="ECO:0000256" key="16">
    <source>
        <dbReference type="ARBA" id="ARBA00023242"/>
    </source>
</evidence>
<feature type="domain" description="Protein kinase" evidence="23">
    <location>
        <begin position="114"/>
        <end position="408"/>
    </location>
</feature>
<keyword evidence="12" id="KW-0418">Kinase</keyword>
<dbReference type="PROSITE" id="PS00108">
    <property type="entry name" value="PROTEIN_KINASE_ST"/>
    <property type="match status" value="1"/>
</dbReference>
<dbReference type="GO" id="GO:0008353">
    <property type="term" value="F:RNA polymerase II CTD heptapeptide repeat kinase activity"/>
    <property type="evidence" value="ECO:0007669"/>
    <property type="project" value="TreeGrafter"/>
</dbReference>
<dbReference type="PROSITE" id="PS00047">
    <property type="entry name" value="HISTONE_H4"/>
    <property type="match status" value="1"/>
</dbReference>
<evidence type="ECO:0000256" key="6">
    <source>
        <dbReference type="ARBA" id="ARBA00020836"/>
    </source>
</evidence>
<dbReference type="CDD" id="cd22912">
    <property type="entry name" value="HFD_H4"/>
    <property type="match status" value="1"/>
</dbReference>
<dbReference type="PANTHER" id="PTHR24056">
    <property type="entry name" value="CELL DIVISION PROTEIN KINASE"/>
    <property type="match status" value="1"/>
</dbReference>
<keyword evidence="14" id="KW-0007">Acetylation</keyword>
<keyword evidence="16 22" id="KW-0539">Nucleus</keyword>
<keyword evidence="25" id="KW-1185">Reference proteome</keyword>
<dbReference type="InterPro" id="IPR008271">
    <property type="entry name" value="Ser/Thr_kinase_AS"/>
</dbReference>
<gene>
    <name evidence="24" type="ORF">KQX54_015330</name>
</gene>
<comment type="similarity">
    <text evidence="4">Belongs to the protein kinase superfamily. CMGC Ser/Thr protein kinase family. CDC2/CDKX subfamily.</text>
</comment>
<name>A0AAV7I998_COTGL</name>
<evidence type="ECO:0000256" key="9">
    <source>
        <dbReference type="ARBA" id="ARBA00022527"/>
    </source>
</evidence>
<dbReference type="GO" id="GO:0003677">
    <property type="term" value="F:DNA binding"/>
    <property type="evidence" value="ECO:0007669"/>
    <property type="project" value="UniProtKB-KW"/>
</dbReference>
<dbReference type="EMBL" id="JAHXZJ010002237">
    <property type="protein sequence ID" value="KAH0546806.1"/>
    <property type="molecule type" value="Genomic_DNA"/>
</dbReference>
<dbReference type="InterPro" id="IPR000719">
    <property type="entry name" value="Prot_kinase_dom"/>
</dbReference>
<dbReference type="InterPro" id="IPR001951">
    <property type="entry name" value="Histone_H4"/>
</dbReference>
<dbReference type="PANTHER" id="PTHR24056:SF233">
    <property type="entry name" value="CYCLIN-DEPENDENT KINASE 9"/>
    <property type="match status" value="1"/>
</dbReference>
<dbReference type="GO" id="GO:0000786">
    <property type="term" value="C:nucleosome"/>
    <property type="evidence" value="ECO:0007669"/>
    <property type="project" value="UniProtKB-KW"/>
</dbReference>
<dbReference type="InterPro" id="IPR011009">
    <property type="entry name" value="Kinase-like_dom_sf"/>
</dbReference>
<keyword evidence="15 22" id="KW-0238">DNA-binding</keyword>
<evidence type="ECO:0000256" key="8">
    <source>
        <dbReference type="ARBA" id="ARBA00022481"/>
    </source>
</evidence>
<evidence type="ECO:0000256" key="2">
    <source>
        <dbReference type="ARBA" id="ARBA00004123"/>
    </source>
</evidence>
<dbReference type="SUPFAM" id="SSF56112">
    <property type="entry name" value="Protein kinase-like (PK-like)"/>
    <property type="match status" value="1"/>
</dbReference>
<dbReference type="InterPro" id="IPR019809">
    <property type="entry name" value="Histone_H4_CS"/>
</dbReference>
<organism evidence="24 25">
    <name type="scientific">Cotesia glomerata</name>
    <name type="common">Lepidopteran parasitic wasp</name>
    <name type="synonym">Apanteles glomeratus</name>
    <dbReference type="NCBI Taxonomy" id="32391"/>
    <lineage>
        <taxon>Eukaryota</taxon>
        <taxon>Metazoa</taxon>
        <taxon>Ecdysozoa</taxon>
        <taxon>Arthropoda</taxon>
        <taxon>Hexapoda</taxon>
        <taxon>Insecta</taxon>
        <taxon>Pterygota</taxon>
        <taxon>Neoptera</taxon>
        <taxon>Endopterygota</taxon>
        <taxon>Hymenoptera</taxon>
        <taxon>Apocrita</taxon>
        <taxon>Ichneumonoidea</taxon>
        <taxon>Braconidae</taxon>
        <taxon>Microgastrinae</taxon>
        <taxon>Cotesia</taxon>
    </lineage>
</organism>
<evidence type="ECO:0000256" key="13">
    <source>
        <dbReference type="ARBA" id="ARBA00022840"/>
    </source>
</evidence>
<dbReference type="Pfam" id="PF15511">
    <property type="entry name" value="CENP-T_C"/>
    <property type="match status" value="1"/>
</dbReference>
<keyword evidence="10" id="KW-0808">Transferase</keyword>
<evidence type="ECO:0000259" key="23">
    <source>
        <dbReference type="PROSITE" id="PS50011"/>
    </source>
</evidence>
<dbReference type="InterPro" id="IPR004823">
    <property type="entry name" value="TAF_TATA-bd_Histone-like_dom"/>
</dbReference>
<accession>A0AAV7I998</accession>
<dbReference type="SMART" id="SM00220">
    <property type="entry name" value="S_TKc"/>
    <property type="match status" value="1"/>
</dbReference>
<protein>
    <recommendedName>
        <fullName evidence="6 22">Histone H4</fullName>
    </recommendedName>
</protein>
<evidence type="ECO:0000256" key="4">
    <source>
        <dbReference type="ARBA" id="ARBA00006485"/>
    </source>
</evidence>
<sequence length="459" mass="52632">MTGRGKGGKGLGKGGAKRHRKVLRDNIQGITKPAIRRLARRGGVKRISGLIYEETRGVLKVFLENVIRDAVTYTEHAKRKTVTAMDVVYALKRQGRTLYGFGEYESCLNTSSNYEKIIKIGQGTYGEVFKARHRQNNKFVAMKKILMHNLGDNGFPISSLRETKILRLLKHENIINLIEICKSKATDGKYPSTFYLIFDFCEHDLNGLLSNKAVKFSLPEIKTFIKQLLSGIYYIHVNKILHRDIKPSNILITKNGILKIADFGLARPFSDKKSGNLGKEQVVTLWYRAPELLLGDENYGPPIDLWAIGCIMAEMWKRVPIMRGQSEQHQLFLITNLCGSITPSVWEDVKELRLFNTMQLPQRKKRRVKDELKNYIDNPYALDLIDNLLTIDPNKRLDADTSLNHDFFWTDPMPCDLSNKLLQLNHSMFEYTMASQRLQNKTNVPVAPPVNNEYQDRIF</sequence>
<dbReference type="InterPro" id="IPR009072">
    <property type="entry name" value="Histone-fold"/>
</dbReference>
<dbReference type="SUPFAM" id="SSF47113">
    <property type="entry name" value="Histone-fold"/>
    <property type="match status" value="1"/>
</dbReference>
<evidence type="ECO:0000256" key="14">
    <source>
        <dbReference type="ARBA" id="ARBA00022990"/>
    </source>
</evidence>
<keyword evidence="13 20" id="KW-0067">ATP-binding</keyword>
<evidence type="ECO:0000256" key="21">
    <source>
        <dbReference type="RuleBase" id="RU000304"/>
    </source>
</evidence>
<evidence type="ECO:0000256" key="19">
    <source>
        <dbReference type="ARBA" id="ARBA00048367"/>
    </source>
</evidence>
<comment type="subunit">
    <text evidence="22">The nucleosome is a histone octamer containing two molecules each of H2A, H2B, H3 and H4 assembled in one H3-H4 heterotetramer and two H2A-H2B heterodimers. The octamer wraps approximately 147 bp of DNA.</text>
</comment>
<evidence type="ECO:0000256" key="7">
    <source>
        <dbReference type="ARBA" id="ARBA00022454"/>
    </source>
</evidence>
<evidence type="ECO:0000313" key="24">
    <source>
        <dbReference type="EMBL" id="KAH0546806.1"/>
    </source>
</evidence>
<evidence type="ECO:0000256" key="3">
    <source>
        <dbReference type="ARBA" id="ARBA00004286"/>
    </source>
</evidence>